<evidence type="ECO:0000313" key="1">
    <source>
        <dbReference type="EMBL" id="KAI3753097.1"/>
    </source>
</evidence>
<reference evidence="2" key="1">
    <citation type="journal article" date="2022" name="Mol. Ecol. Resour.">
        <title>The genomes of chicory, endive, great burdock and yacon provide insights into Asteraceae palaeo-polyploidization history and plant inulin production.</title>
        <authorList>
            <person name="Fan W."/>
            <person name="Wang S."/>
            <person name="Wang H."/>
            <person name="Wang A."/>
            <person name="Jiang F."/>
            <person name="Liu H."/>
            <person name="Zhao H."/>
            <person name="Xu D."/>
            <person name="Zhang Y."/>
        </authorList>
    </citation>
    <scope>NUCLEOTIDE SEQUENCE [LARGE SCALE GENOMIC DNA]</scope>
    <source>
        <strain evidence="2">cv. Punajuju</strain>
    </source>
</reference>
<comment type="caution">
    <text evidence="1">The sequence shown here is derived from an EMBL/GenBank/DDBJ whole genome shotgun (WGS) entry which is preliminary data.</text>
</comment>
<reference evidence="1 2" key="2">
    <citation type="journal article" date="2022" name="Mol. Ecol. Resour.">
        <title>The genomes of chicory, endive, great burdock and yacon provide insights into Asteraceae paleo-polyploidization history and plant inulin production.</title>
        <authorList>
            <person name="Fan W."/>
            <person name="Wang S."/>
            <person name="Wang H."/>
            <person name="Wang A."/>
            <person name="Jiang F."/>
            <person name="Liu H."/>
            <person name="Zhao H."/>
            <person name="Xu D."/>
            <person name="Zhang Y."/>
        </authorList>
    </citation>
    <scope>NUCLEOTIDE SEQUENCE [LARGE SCALE GENOMIC DNA]</scope>
    <source>
        <strain evidence="2">cv. Punajuju</strain>
        <tissue evidence="1">Leaves</tissue>
    </source>
</reference>
<organism evidence="1 2">
    <name type="scientific">Cichorium intybus</name>
    <name type="common">Chicory</name>
    <dbReference type="NCBI Taxonomy" id="13427"/>
    <lineage>
        <taxon>Eukaryota</taxon>
        <taxon>Viridiplantae</taxon>
        <taxon>Streptophyta</taxon>
        <taxon>Embryophyta</taxon>
        <taxon>Tracheophyta</taxon>
        <taxon>Spermatophyta</taxon>
        <taxon>Magnoliopsida</taxon>
        <taxon>eudicotyledons</taxon>
        <taxon>Gunneridae</taxon>
        <taxon>Pentapetalae</taxon>
        <taxon>asterids</taxon>
        <taxon>campanulids</taxon>
        <taxon>Asterales</taxon>
        <taxon>Asteraceae</taxon>
        <taxon>Cichorioideae</taxon>
        <taxon>Cichorieae</taxon>
        <taxon>Cichoriinae</taxon>
        <taxon>Cichorium</taxon>
    </lineage>
</organism>
<protein>
    <submittedName>
        <fullName evidence="1">Uncharacterized protein</fullName>
    </submittedName>
</protein>
<gene>
    <name evidence="1" type="ORF">L2E82_25142</name>
</gene>
<keyword evidence="2" id="KW-1185">Reference proteome</keyword>
<evidence type="ECO:0000313" key="2">
    <source>
        <dbReference type="Proteomes" id="UP001055811"/>
    </source>
</evidence>
<proteinExistence type="predicted"/>
<dbReference type="Proteomes" id="UP001055811">
    <property type="component" value="Linkage Group LG04"/>
</dbReference>
<sequence>MQRLQEEWYDMNISLAQGIETLTDFAEHLAASVDIVFHVIHGRFGKEGDIQELLEKSNVQFVGTRSKECRTAFDKGNELGESVAYGVADFLTKVREIISEIPLAALGEMFEGARNIMNLLGD</sequence>
<dbReference type="EMBL" id="CM042012">
    <property type="protein sequence ID" value="KAI3753097.1"/>
    <property type="molecule type" value="Genomic_DNA"/>
</dbReference>
<name>A0ACB9E2U1_CICIN</name>
<accession>A0ACB9E2U1</accession>